<proteinExistence type="predicted"/>
<accession>A0ABW3VNU5</accession>
<evidence type="ECO:0000313" key="6">
    <source>
        <dbReference type="EMBL" id="MFD1236762.1"/>
    </source>
</evidence>
<feature type="transmembrane region" description="Helical" evidence="5">
    <location>
        <begin position="120"/>
        <end position="138"/>
    </location>
</feature>
<keyword evidence="4 5" id="KW-0472">Membrane</keyword>
<feature type="transmembrane region" description="Helical" evidence="5">
    <location>
        <begin position="191"/>
        <end position="208"/>
    </location>
</feature>
<feature type="transmembrane region" description="Helical" evidence="5">
    <location>
        <begin position="92"/>
        <end position="113"/>
    </location>
</feature>
<dbReference type="RefSeq" id="WP_346089762.1">
    <property type="nucleotide sequence ID" value="NZ_BAABKS010000002.1"/>
</dbReference>
<reference evidence="7" key="1">
    <citation type="journal article" date="2019" name="Int. J. Syst. Evol. Microbiol.">
        <title>The Global Catalogue of Microorganisms (GCM) 10K type strain sequencing project: providing services to taxonomists for standard genome sequencing and annotation.</title>
        <authorList>
            <consortium name="The Broad Institute Genomics Platform"/>
            <consortium name="The Broad Institute Genome Sequencing Center for Infectious Disease"/>
            <person name="Wu L."/>
            <person name="Ma J."/>
        </authorList>
    </citation>
    <scope>NUCLEOTIDE SEQUENCE [LARGE SCALE GENOMIC DNA]</scope>
    <source>
        <strain evidence="7">CCUG 49018</strain>
    </source>
</reference>
<keyword evidence="2 5" id="KW-0812">Transmembrane</keyword>
<feature type="transmembrane region" description="Helical" evidence="5">
    <location>
        <begin position="41"/>
        <end position="63"/>
    </location>
</feature>
<organism evidence="6 7">
    <name type="scientific">Pseudonocardia benzenivorans</name>
    <dbReference type="NCBI Taxonomy" id="228005"/>
    <lineage>
        <taxon>Bacteria</taxon>
        <taxon>Bacillati</taxon>
        <taxon>Actinomycetota</taxon>
        <taxon>Actinomycetes</taxon>
        <taxon>Pseudonocardiales</taxon>
        <taxon>Pseudonocardiaceae</taxon>
        <taxon>Pseudonocardia</taxon>
    </lineage>
</organism>
<evidence type="ECO:0000256" key="4">
    <source>
        <dbReference type="ARBA" id="ARBA00023136"/>
    </source>
</evidence>
<dbReference type="Gene3D" id="1.20.1540.10">
    <property type="entry name" value="Rhomboid-like"/>
    <property type="match status" value="1"/>
</dbReference>
<dbReference type="SUPFAM" id="SSF144091">
    <property type="entry name" value="Rhomboid-like"/>
    <property type="match status" value="1"/>
</dbReference>
<name>A0ABW3VNU5_9PSEU</name>
<dbReference type="Proteomes" id="UP001597182">
    <property type="component" value="Unassembled WGS sequence"/>
</dbReference>
<evidence type="ECO:0000256" key="3">
    <source>
        <dbReference type="ARBA" id="ARBA00022989"/>
    </source>
</evidence>
<evidence type="ECO:0000256" key="2">
    <source>
        <dbReference type="ARBA" id="ARBA00022692"/>
    </source>
</evidence>
<comment type="subcellular location">
    <subcellularLocation>
        <location evidence="1">Membrane</location>
        <topology evidence="1">Multi-pass membrane protein</topology>
    </subcellularLocation>
</comment>
<dbReference type="InterPro" id="IPR035952">
    <property type="entry name" value="Rhomboid-like_sf"/>
</dbReference>
<keyword evidence="6" id="KW-0645">Protease</keyword>
<gene>
    <name evidence="6" type="ORF">ACFQ34_26035</name>
</gene>
<comment type="caution">
    <text evidence="6">The sequence shown here is derived from an EMBL/GenBank/DDBJ whole genome shotgun (WGS) entry which is preliminary data.</text>
</comment>
<protein>
    <submittedName>
        <fullName evidence="6">Rhomboid family intramembrane serine protease</fullName>
        <ecNumber evidence="6">3.4.21.105</ecNumber>
    </submittedName>
</protein>
<dbReference type="EMBL" id="JBHTMB010000241">
    <property type="protein sequence ID" value="MFD1236762.1"/>
    <property type="molecule type" value="Genomic_DNA"/>
</dbReference>
<dbReference type="GO" id="GO:0008233">
    <property type="term" value="F:peptidase activity"/>
    <property type="evidence" value="ECO:0007669"/>
    <property type="project" value="UniProtKB-KW"/>
</dbReference>
<feature type="transmembrane region" description="Helical" evidence="5">
    <location>
        <begin position="168"/>
        <end position="185"/>
    </location>
</feature>
<feature type="transmembrane region" description="Helical" evidence="5">
    <location>
        <begin position="12"/>
        <end position="29"/>
    </location>
</feature>
<dbReference type="EC" id="3.4.21.105" evidence="6"/>
<feature type="transmembrane region" description="Helical" evidence="5">
    <location>
        <begin position="144"/>
        <end position="161"/>
    </location>
</feature>
<sequence length="227" mass="23434">MDTSGQGACSGLAYAVMLLATLLAMQPALGNPVLWLRRPRAAAVGLWLVVAVPSLVELAWHPIYDALSRRPDLIRDGQVYRLSTSVTVQDGGLSGTISNLAWLAVLGTLAVHVWGPARALGLFALGAVAFDVMTTWVFPSPGGGNSAAMFFLMAATTALLALRRPHPVPVAVAVLVTAIGIVLVVRDDAHGLVMLGGLVAGGIVAAAWPPRQVPDARSAAALAPARA</sequence>
<keyword evidence="7" id="KW-1185">Reference proteome</keyword>
<dbReference type="GO" id="GO:0006508">
    <property type="term" value="P:proteolysis"/>
    <property type="evidence" value="ECO:0007669"/>
    <property type="project" value="UniProtKB-KW"/>
</dbReference>
<keyword evidence="3 5" id="KW-1133">Transmembrane helix</keyword>
<keyword evidence="6" id="KW-0378">Hydrolase</keyword>
<evidence type="ECO:0000256" key="1">
    <source>
        <dbReference type="ARBA" id="ARBA00004141"/>
    </source>
</evidence>
<evidence type="ECO:0000256" key="5">
    <source>
        <dbReference type="SAM" id="Phobius"/>
    </source>
</evidence>
<evidence type="ECO:0000313" key="7">
    <source>
        <dbReference type="Proteomes" id="UP001597182"/>
    </source>
</evidence>